<organism evidence="1 2">
    <name type="scientific">Roseimicrobium gellanilyticum</name>
    <dbReference type="NCBI Taxonomy" id="748857"/>
    <lineage>
        <taxon>Bacteria</taxon>
        <taxon>Pseudomonadati</taxon>
        <taxon>Verrucomicrobiota</taxon>
        <taxon>Verrucomicrobiia</taxon>
        <taxon>Verrucomicrobiales</taxon>
        <taxon>Verrucomicrobiaceae</taxon>
        <taxon>Roseimicrobium</taxon>
    </lineage>
</organism>
<evidence type="ECO:0000313" key="2">
    <source>
        <dbReference type="Proteomes" id="UP000253426"/>
    </source>
</evidence>
<proteinExistence type="predicted"/>
<protein>
    <submittedName>
        <fullName evidence="1">Uncharacterized protein</fullName>
    </submittedName>
</protein>
<sequence>MKPVTSTSTPTPRQLYRALDRGEITKEEFRASMREHALSLIEEMEEVHQNPVAAWIETLRNRQAAARLARAHGEHVVREAFTALSEVPDFPLAHWLWNADHAHLPLYCFLRTRKEPIFRVLKLVSQPWLLMLSVEYGSAEKGQATKEKFTFKRERFGRLTVTKREAA</sequence>
<reference evidence="1 2" key="1">
    <citation type="submission" date="2018-06" db="EMBL/GenBank/DDBJ databases">
        <title>Genomic Encyclopedia of Type Strains, Phase IV (KMG-IV): sequencing the most valuable type-strain genomes for metagenomic binning, comparative biology and taxonomic classification.</title>
        <authorList>
            <person name="Goeker M."/>
        </authorList>
    </citation>
    <scope>NUCLEOTIDE SEQUENCE [LARGE SCALE GENOMIC DNA]</scope>
    <source>
        <strain evidence="1 2">DSM 25532</strain>
    </source>
</reference>
<evidence type="ECO:0000313" key="1">
    <source>
        <dbReference type="EMBL" id="RBP36313.1"/>
    </source>
</evidence>
<dbReference type="AlphaFoldDB" id="A0A366H3A0"/>
<dbReference type="EMBL" id="QNRR01000017">
    <property type="protein sequence ID" value="RBP36313.1"/>
    <property type="molecule type" value="Genomic_DNA"/>
</dbReference>
<name>A0A366H3A0_9BACT</name>
<accession>A0A366H3A0</accession>
<dbReference type="Proteomes" id="UP000253426">
    <property type="component" value="Unassembled WGS sequence"/>
</dbReference>
<comment type="caution">
    <text evidence="1">The sequence shown here is derived from an EMBL/GenBank/DDBJ whole genome shotgun (WGS) entry which is preliminary data.</text>
</comment>
<keyword evidence="2" id="KW-1185">Reference proteome</keyword>
<gene>
    <name evidence="1" type="ORF">DES53_1172</name>
</gene>